<dbReference type="NCBIfam" id="TIGR00528">
    <property type="entry name" value="gcvT"/>
    <property type="match status" value="1"/>
</dbReference>
<dbReference type="HAMAP" id="MF_00259">
    <property type="entry name" value="GcvT"/>
    <property type="match status" value="1"/>
</dbReference>
<dbReference type="GO" id="GO:0005960">
    <property type="term" value="C:glycine cleavage complex"/>
    <property type="evidence" value="ECO:0007669"/>
    <property type="project" value="InterPro"/>
</dbReference>
<dbReference type="RefSeq" id="WP_123302444.1">
    <property type="nucleotide sequence ID" value="NZ_RKHK01000001.1"/>
</dbReference>
<dbReference type="InterPro" id="IPR027266">
    <property type="entry name" value="TrmE/GcvT-like"/>
</dbReference>
<dbReference type="InterPro" id="IPR029043">
    <property type="entry name" value="GcvT/YgfZ_C"/>
</dbReference>
<evidence type="ECO:0000256" key="5">
    <source>
        <dbReference type="ARBA" id="ARBA00031395"/>
    </source>
</evidence>
<dbReference type="PIRSF" id="PIRSF006487">
    <property type="entry name" value="GcvT"/>
    <property type="match status" value="1"/>
</dbReference>
<dbReference type="GO" id="GO:0005829">
    <property type="term" value="C:cytosol"/>
    <property type="evidence" value="ECO:0007669"/>
    <property type="project" value="TreeGrafter"/>
</dbReference>
<dbReference type="SUPFAM" id="SSF101790">
    <property type="entry name" value="Aminomethyltransferase beta-barrel domain"/>
    <property type="match status" value="1"/>
</dbReference>
<protein>
    <recommendedName>
        <fullName evidence="2 7">Aminomethyltransferase</fullName>
        <ecNumber evidence="2 7">2.1.2.10</ecNumber>
    </recommendedName>
    <alternativeName>
        <fullName evidence="5 7">Glycine cleavage system T protein</fullName>
    </alternativeName>
</protein>
<dbReference type="InterPro" id="IPR028896">
    <property type="entry name" value="GcvT/YgfZ/DmdA"/>
</dbReference>
<dbReference type="PANTHER" id="PTHR43757">
    <property type="entry name" value="AMINOMETHYLTRANSFERASE"/>
    <property type="match status" value="1"/>
</dbReference>
<dbReference type="EC" id="2.1.2.10" evidence="2 7"/>
<dbReference type="Gene3D" id="3.30.1360.120">
    <property type="entry name" value="Probable tRNA modification gtpase trme, domain 1"/>
    <property type="match status" value="1"/>
</dbReference>
<evidence type="ECO:0000256" key="6">
    <source>
        <dbReference type="ARBA" id="ARBA00047665"/>
    </source>
</evidence>
<dbReference type="PANTHER" id="PTHR43757:SF2">
    <property type="entry name" value="AMINOMETHYLTRANSFERASE, MITOCHONDRIAL"/>
    <property type="match status" value="1"/>
</dbReference>
<keyword evidence="12" id="KW-1185">Reference proteome</keyword>
<feature type="binding site" evidence="8">
    <location>
        <position position="213"/>
    </location>
    <ligand>
        <name>substrate</name>
    </ligand>
</feature>
<dbReference type="Pfam" id="PF08669">
    <property type="entry name" value="GCV_T_C"/>
    <property type="match status" value="1"/>
</dbReference>
<gene>
    <name evidence="7" type="primary">gcvT</name>
    <name evidence="11" type="ORF">EDD31_0104</name>
</gene>
<dbReference type="InterPro" id="IPR006223">
    <property type="entry name" value="GcvT"/>
</dbReference>
<evidence type="ECO:0000259" key="10">
    <source>
        <dbReference type="Pfam" id="PF08669"/>
    </source>
</evidence>
<dbReference type="GO" id="GO:0032259">
    <property type="term" value="P:methylation"/>
    <property type="evidence" value="ECO:0007669"/>
    <property type="project" value="UniProtKB-KW"/>
</dbReference>
<dbReference type="GO" id="GO:0008168">
    <property type="term" value="F:methyltransferase activity"/>
    <property type="evidence" value="ECO:0007669"/>
    <property type="project" value="UniProtKB-KW"/>
</dbReference>
<evidence type="ECO:0000313" key="11">
    <source>
        <dbReference type="EMBL" id="ROR71766.1"/>
    </source>
</evidence>
<dbReference type="GO" id="GO:0008483">
    <property type="term" value="F:transaminase activity"/>
    <property type="evidence" value="ECO:0007669"/>
    <property type="project" value="UniProtKB-KW"/>
</dbReference>
<dbReference type="Gene3D" id="2.40.30.110">
    <property type="entry name" value="Aminomethyltransferase beta-barrel domains"/>
    <property type="match status" value="1"/>
</dbReference>
<dbReference type="Pfam" id="PF01571">
    <property type="entry name" value="GCV_T"/>
    <property type="match status" value="1"/>
</dbReference>
<dbReference type="InterPro" id="IPR022903">
    <property type="entry name" value="GcvT_bac"/>
</dbReference>
<dbReference type="Proteomes" id="UP000280668">
    <property type="component" value="Unassembled WGS sequence"/>
</dbReference>
<dbReference type="OrthoDB" id="9774591at2"/>
<organism evidence="11 12">
    <name type="scientific">Bogoriella caseilytica</name>
    <dbReference type="NCBI Taxonomy" id="56055"/>
    <lineage>
        <taxon>Bacteria</taxon>
        <taxon>Bacillati</taxon>
        <taxon>Actinomycetota</taxon>
        <taxon>Actinomycetes</taxon>
        <taxon>Micrococcales</taxon>
        <taxon>Bogoriellaceae</taxon>
        <taxon>Bogoriella</taxon>
    </lineage>
</organism>
<comment type="subunit">
    <text evidence="7">The glycine cleavage system is composed of four proteins: P, T, L and H.</text>
</comment>
<evidence type="ECO:0000256" key="7">
    <source>
        <dbReference type="HAMAP-Rule" id="MF_00259"/>
    </source>
</evidence>
<feature type="domain" description="GCVT N-terminal" evidence="9">
    <location>
        <begin position="12"/>
        <end position="279"/>
    </location>
</feature>
<keyword evidence="11" id="KW-0489">Methyltransferase</keyword>
<evidence type="ECO:0000256" key="2">
    <source>
        <dbReference type="ARBA" id="ARBA00012616"/>
    </source>
</evidence>
<dbReference type="EMBL" id="RKHK01000001">
    <property type="protein sequence ID" value="ROR71766.1"/>
    <property type="molecule type" value="Genomic_DNA"/>
</dbReference>
<dbReference type="AlphaFoldDB" id="A0A3N2B912"/>
<accession>A0A3N2B912</accession>
<evidence type="ECO:0000259" key="9">
    <source>
        <dbReference type="Pfam" id="PF01571"/>
    </source>
</evidence>
<comment type="similarity">
    <text evidence="1 7">Belongs to the GcvT family.</text>
</comment>
<comment type="function">
    <text evidence="7">The glycine cleavage system catalyzes the degradation of glycine.</text>
</comment>
<keyword evidence="3 7" id="KW-0032">Aminotransferase</keyword>
<dbReference type="Gene3D" id="3.30.70.1400">
    <property type="entry name" value="Aminomethyltransferase beta-barrel domains"/>
    <property type="match status" value="1"/>
</dbReference>
<dbReference type="Gene3D" id="4.10.1250.10">
    <property type="entry name" value="Aminomethyltransferase fragment"/>
    <property type="match status" value="1"/>
</dbReference>
<dbReference type="GO" id="GO:0019464">
    <property type="term" value="P:glycine decarboxylation via glycine cleavage system"/>
    <property type="evidence" value="ECO:0007669"/>
    <property type="project" value="UniProtKB-UniRule"/>
</dbReference>
<evidence type="ECO:0000256" key="8">
    <source>
        <dbReference type="PIRSR" id="PIRSR006487-1"/>
    </source>
</evidence>
<comment type="catalytic activity">
    <reaction evidence="6 7">
        <text>N(6)-[(R)-S(8)-aminomethyldihydrolipoyl]-L-lysyl-[protein] + (6S)-5,6,7,8-tetrahydrofolate = N(6)-[(R)-dihydrolipoyl]-L-lysyl-[protein] + (6R)-5,10-methylene-5,6,7,8-tetrahydrofolate + NH4(+)</text>
        <dbReference type="Rhea" id="RHEA:16945"/>
        <dbReference type="Rhea" id="RHEA-COMP:10475"/>
        <dbReference type="Rhea" id="RHEA-COMP:10492"/>
        <dbReference type="ChEBI" id="CHEBI:15636"/>
        <dbReference type="ChEBI" id="CHEBI:28938"/>
        <dbReference type="ChEBI" id="CHEBI:57453"/>
        <dbReference type="ChEBI" id="CHEBI:83100"/>
        <dbReference type="ChEBI" id="CHEBI:83143"/>
        <dbReference type="EC" id="2.1.2.10"/>
    </reaction>
</comment>
<evidence type="ECO:0000256" key="1">
    <source>
        <dbReference type="ARBA" id="ARBA00008609"/>
    </source>
</evidence>
<feature type="domain" description="Aminomethyltransferase C-terminal" evidence="10">
    <location>
        <begin position="297"/>
        <end position="379"/>
    </location>
</feature>
<dbReference type="GO" id="GO:0004047">
    <property type="term" value="F:aminomethyltransferase activity"/>
    <property type="evidence" value="ECO:0007669"/>
    <property type="project" value="UniProtKB-UniRule"/>
</dbReference>
<comment type="caution">
    <text evidence="11">The sequence shown here is derived from an EMBL/GenBank/DDBJ whole genome shotgun (WGS) entry which is preliminary data.</text>
</comment>
<dbReference type="InterPro" id="IPR006222">
    <property type="entry name" value="GCVT_N"/>
</dbReference>
<dbReference type="SUPFAM" id="SSF103025">
    <property type="entry name" value="Folate-binding domain"/>
    <property type="match status" value="1"/>
</dbReference>
<dbReference type="InterPro" id="IPR013977">
    <property type="entry name" value="GcvT_C"/>
</dbReference>
<name>A0A3N2B912_9MICO</name>
<dbReference type="NCBIfam" id="NF001567">
    <property type="entry name" value="PRK00389.1"/>
    <property type="match status" value="1"/>
</dbReference>
<evidence type="ECO:0000256" key="4">
    <source>
        <dbReference type="ARBA" id="ARBA00022679"/>
    </source>
</evidence>
<proteinExistence type="inferred from homology"/>
<sequence length="383" mass="40279">MTAETELLRTPLYAQHRDLHAHLTGFAGWEMPLRYGSAVDEHHAVRAHAGLFDLSHMAQIEVSGPGAPEALDRALVTRPSAMPIGRARYSLILAEDGGVLDDLIVYRLADDAGHPNFLVIANAANRLTVLDELTARSQGSGGTHVADRTESRALIALQGPVSPDVLAPLVTLDEGSGVGDLSELRYYRAVTGRVANVPALIARTGYTGETGYEISVPAPSAAAVWRVLAEAGAEHGVIPCGLAARDSLRLEAGMPLYGQELRRDLVPADSGLERVVNLESEHEFVGRAAVEARTPARTLVALSGGGRRAARAGSTVHLPGAETAIGSITSGIFSPTLGHPIAFALVDAGAGAGLEPGTDLEVDVRGRRQSMTVASPPFYRRPS</sequence>
<evidence type="ECO:0000256" key="3">
    <source>
        <dbReference type="ARBA" id="ARBA00022576"/>
    </source>
</evidence>
<reference evidence="11 12" key="1">
    <citation type="submission" date="2018-11" db="EMBL/GenBank/DDBJ databases">
        <title>Sequencing the genomes of 1000 actinobacteria strains.</title>
        <authorList>
            <person name="Klenk H.-P."/>
        </authorList>
    </citation>
    <scope>NUCLEOTIDE SEQUENCE [LARGE SCALE GENOMIC DNA]</scope>
    <source>
        <strain evidence="11 12">DSM 11294</strain>
    </source>
</reference>
<keyword evidence="4 7" id="KW-0808">Transferase</keyword>
<evidence type="ECO:0000313" key="12">
    <source>
        <dbReference type="Proteomes" id="UP000280668"/>
    </source>
</evidence>